<dbReference type="Proteomes" id="UP000289886">
    <property type="component" value="Unassembled WGS sequence"/>
</dbReference>
<accession>A0A444UXD2</accession>
<dbReference type="InterPro" id="IPR039844">
    <property type="entry name" value="URB1"/>
</dbReference>
<dbReference type="Pfam" id="PF11707">
    <property type="entry name" value="Npa1"/>
    <property type="match status" value="1"/>
</dbReference>
<dbReference type="PANTHER" id="PTHR13500:SF0">
    <property type="entry name" value="NUCLEOLAR PRE-RIBOSOMAL-ASSOCIATED PROTEIN 1"/>
    <property type="match status" value="1"/>
</dbReference>
<keyword evidence="3" id="KW-1185">Reference proteome</keyword>
<proteinExistence type="predicted"/>
<dbReference type="AlphaFoldDB" id="A0A444UXD2"/>
<gene>
    <name evidence="2" type="ORF">EOD39_19745</name>
</gene>
<comment type="caution">
    <text evidence="2">The sequence shown here is derived from an EMBL/GenBank/DDBJ whole genome shotgun (WGS) entry which is preliminary data.</text>
</comment>
<dbReference type="GO" id="GO:0005730">
    <property type="term" value="C:nucleolus"/>
    <property type="evidence" value="ECO:0007669"/>
    <property type="project" value="TreeGrafter"/>
</dbReference>
<dbReference type="GO" id="GO:0000463">
    <property type="term" value="P:maturation of LSU-rRNA from tricistronic rRNA transcript (SSU-rRNA, 5.8S rRNA, LSU-rRNA)"/>
    <property type="evidence" value="ECO:0007669"/>
    <property type="project" value="TreeGrafter"/>
</dbReference>
<dbReference type="GO" id="GO:0000466">
    <property type="term" value="P:maturation of 5.8S rRNA from tricistronic rRNA transcript (SSU-rRNA, 5.8S rRNA, LSU-rRNA)"/>
    <property type="evidence" value="ECO:0007669"/>
    <property type="project" value="TreeGrafter"/>
</dbReference>
<evidence type="ECO:0000313" key="2">
    <source>
        <dbReference type="EMBL" id="RXM92802.1"/>
    </source>
</evidence>
<reference evidence="2 3" key="1">
    <citation type="submission" date="2019-01" db="EMBL/GenBank/DDBJ databases">
        <title>Draft Genome and Complete Hox-Cluster Characterization of the Sterlet Sturgeon (Acipenser ruthenus).</title>
        <authorList>
            <person name="Wei Q."/>
        </authorList>
    </citation>
    <scope>NUCLEOTIDE SEQUENCE [LARGE SCALE GENOMIC DNA]</scope>
    <source>
        <strain evidence="2">WHYD16114868_AA</strain>
        <tissue evidence="2">Blood</tissue>
    </source>
</reference>
<dbReference type="EMBL" id="SCEB01005636">
    <property type="protein sequence ID" value="RXM92802.1"/>
    <property type="molecule type" value="Genomic_DNA"/>
</dbReference>
<evidence type="ECO:0000259" key="1">
    <source>
        <dbReference type="Pfam" id="PF11707"/>
    </source>
</evidence>
<dbReference type="PANTHER" id="PTHR13500">
    <property type="entry name" value="NUCLEOLAR PRERIBOSOMAL-ASSOCIATED PROTEIN 1"/>
    <property type="match status" value="1"/>
</dbReference>
<feature type="domain" description="URB1 N-terminal" evidence="1">
    <location>
        <begin position="31"/>
        <end position="139"/>
    </location>
</feature>
<evidence type="ECO:0000313" key="3">
    <source>
        <dbReference type="Proteomes" id="UP000289886"/>
    </source>
</evidence>
<feature type="non-terminal residue" evidence="2">
    <location>
        <position position="1"/>
    </location>
</feature>
<protein>
    <submittedName>
        <fullName evidence="2">Nucleolar pre-ribosomal-associated protein 1</fullName>
    </submittedName>
</protein>
<organism evidence="2 3">
    <name type="scientific">Acipenser ruthenus</name>
    <name type="common">Sterlet sturgeon</name>
    <dbReference type="NCBI Taxonomy" id="7906"/>
    <lineage>
        <taxon>Eukaryota</taxon>
        <taxon>Metazoa</taxon>
        <taxon>Chordata</taxon>
        <taxon>Craniata</taxon>
        <taxon>Vertebrata</taxon>
        <taxon>Euteleostomi</taxon>
        <taxon>Actinopterygii</taxon>
        <taxon>Chondrostei</taxon>
        <taxon>Acipenseriformes</taxon>
        <taxon>Acipenseridae</taxon>
        <taxon>Acipenser</taxon>
    </lineage>
</organism>
<dbReference type="InterPro" id="IPR021714">
    <property type="entry name" value="URB1_N"/>
</dbReference>
<sequence length="143" mass="16124">GLDIFISISKTLPSCELYDVVEGYIKISMECAEIFKLLEGEKHQESEMVLIFQTLEAILLRTASDLSHFSMVGMAIVKKVISSHMKLIYAALYSDSHRYVRLCLNLLSAMVSQGPDSAREVFSHFDFSKSLSGLAKKRDRKVK</sequence>
<name>A0A444UXD2_ACIRT</name>